<evidence type="ECO:0000313" key="3">
    <source>
        <dbReference type="EMBL" id="BBC34252.1"/>
    </source>
</evidence>
<keyword evidence="2" id="KW-0812">Transmembrane</keyword>
<gene>
    <name evidence="3" type="ORF">SGFS_055460</name>
</gene>
<reference evidence="3 4" key="2">
    <citation type="journal article" date="2023" name="ChemBioChem">
        <title>Acyltransferase Domain Exchange between Two Independent Type I Polyketide Synthases in the Same Producer Strain of Macrolide Antibiotics.</title>
        <authorList>
            <person name="Kudo F."/>
            <person name="Kishikawa K."/>
            <person name="Tsuboi K."/>
            <person name="Kido T."/>
            <person name="Usui T."/>
            <person name="Hashimoto J."/>
            <person name="Shin-Ya K."/>
            <person name="Miyanaga A."/>
            <person name="Eguchi T."/>
        </authorList>
    </citation>
    <scope>NUCLEOTIDE SEQUENCE [LARGE SCALE GENOMIC DNA]</scope>
    <source>
        <strain evidence="3 4">A-8890</strain>
    </source>
</reference>
<feature type="region of interest" description="Disordered" evidence="1">
    <location>
        <begin position="1"/>
        <end position="30"/>
    </location>
</feature>
<name>A0ABM7FD52_9ACTN</name>
<reference evidence="3 4" key="1">
    <citation type="journal article" date="2010" name="ChemBioChem">
        <title>Cloning and characterization of the biosynthetic gene cluster of 16-membered macrolide antibiotic FD-891: involvement of a dual functional cytochrome P450 monooxygenase catalyzing epoxidation and hydroxylation.</title>
        <authorList>
            <person name="Kudo F."/>
            <person name="Motegi A."/>
            <person name="Mizoue K."/>
            <person name="Eguchi T."/>
        </authorList>
    </citation>
    <scope>NUCLEOTIDE SEQUENCE [LARGE SCALE GENOMIC DNA]</scope>
    <source>
        <strain evidence="3 4">A-8890</strain>
    </source>
</reference>
<feature type="compositionally biased region" description="Basic and acidic residues" evidence="1">
    <location>
        <begin position="76"/>
        <end position="85"/>
    </location>
</feature>
<keyword evidence="4" id="KW-1185">Reference proteome</keyword>
<evidence type="ECO:0000256" key="1">
    <source>
        <dbReference type="SAM" id="MobiDB-lite"/>
    </source>
</evidence>
<evidence type="ECO:0000256" key="2">
    <source>
        <dbReference type="SAM" id="Phobius"/>
    </source>
</evidence>
<organism evidence="3 4">
    <name type="scientific">Streptomyces graminofaciens</name>
    <dbReference type="NCBI Taxonomy" id="68212"/>
    <lineage>
        <taxon>Bacteria</taxon>
        <taxon>Bacillati</taxon>
        <taxon>Actinomycetota</taxon>
        <taxon>Actinomycetes</taxon>
        <taxon>Kitasatosporales</taxon>
        <taxon>Streptomycetaceae</taxon>
        <taxon>Streptomyces</taxon>
    </lineage>
</organism>
<dbReference type="Proteomes" id="UP001321542">
    <property type="component" value="Chromosome"/>
</dbReference>
<keyword evidence="2" id="KW-1133">Transmembrane helix</keyword>
<sequence>MSTYGPTPTPPPRPGPPGPPGPNPGPGNGQRIAVISLIVTSALSLIGIGVTWLADRDPDTGPEPKPNTSPTGPTTTRRDDPEPPKPDPSTPSTEVTVVDDGLTDAQRDLRDSLNEDQWQRGSCEPDTTTIPGARAGLLCTVTVQDPTYGAITGKANIALYKSQAEMRSVFKTYTGGLPDGNCDDGVGVHGLWNENDSTTPGGDVACYTNTRMQYVIACTYYERPALLVIMGPDYNSLLTWWHNLEPVFKN</sequence>
<feature type="compositionally biased region" description="Pro residues" evidence="1">
    <location>
        <begin position="7"/>
        <end position="25"/>
    </location>
</feature>
<feature type="region of interest" description="Disordered" evidence="1">
    <location>
        <begin position="56"/>
        <end position="100"/>
    </location>
</feature>
<proteinExistence type="predicted"/>
<keyword evidence="2" id="KW-0472">Membrane</keyword>
<evidence type="ECO:0008006" key="5">
    <source>
        <dbReference type="Google" id="ProtNLM"/>
    </source>
</evidence>
<evidence type="ECO:0000313" key="4">
    <source>
        <dbReference type="Proteomes" id="UP001321542"/>
    </source>
</evidence>
<feature type="transmembrane region" description="Helical" evidence="2">
    <location>
        <begin position="32"/>
        <end position="54"/>
    </location>
</feature>
<accession>A0ABM7FD52</accession>
<protein>
    <recommendedName>
        <fullName evidence="5">Serine/threonine protein kinase</fullName>
    </recommendedName>
</protein>
<dbReference type="EMBL" id="AP018448">
    <property type="protein sequence ID" value="BBC34252.1"/>
    <property type="molecule type" value="Genomic_DNA"/>
</dbReference>
<dbReference type="RefSeq" id="WP_286254129.1">
    <property type="nucleotide sequence ID" value="NZ_AP018448.1"/>
</dbReference>